<dbReference type="InterPro" id="IPR000488">
    <property type="entry name" value="Death_dom"/>
</dbReference>
<reference evidence="9" key="1">
    <citation type="submission" date="2025-08" db="UniProtKB">
        <authorList>
            <consortium name="Ensembl"/>
        </authorList>
    </citation>
    <scope>IDENTIFICATION</scope>
</reference>
<evidence type="ECO:0000256" key="6">
    <source>
        <dbReference type="PROSITE-ProRule" id="PRU00206"/>
    </source>
</evidence>
<dbReference type="GO" id="GO:0031265">
    <property type="term" value="C:CD95 death-inducing signaling complex"/>
    <property type="evidence" value="ECO:0007669"/>
    <property type="project" value="TreeGrafter"/>
</dbReference>
<organism evidence="9 10">
    <name type="scientific">Neogobius melanostomus</name>
    <name type="common">round goby</name>
    <dbReference type="NCBI Taxonomy" id="47308"/>
    <lineage>
        <taxon>Eukaryota</taxon>
        <taxon>Metazoa</taxon>
        <taxon>Chordata</taxon>
        <taxon>Craniata</taxon>
        <taxon>Vertebrata</taxon>
        <taxon>Euteleostomi</taxon>
        <taxon>Actinopterygii</taxon>
        <taxon>Neopterygii</taxon>
        <taxon>Teleostei</taxon>
        <taxon>Neoteleostei</taxon>
        <taxon>Acanthomorphata</taxon>
        <taxon>Gobiaria</taxon>
        <taxon>Gobiiformes</taxon>
        <taxon>Gobioidei</taxon>
        <taxon>Gobiidae</taxon>
        <taxon>Benthophilinae</taxon>
        <taxon>Neogobiini</taxon>
        <taxon>Neogobius</taxon>
    </lineage>
</organism>
<evidence type="ECO:0000256" key="5">
    <source>
        <dbReference type="ARBA" id="ARBA00023180"/>
    </source>
</evidence>
<reference evidence="9" key="2">
    <citation type="submission" date="2025-09" db="UniProtKB">
        <authorList>
            <consortium name="Ensembl"/>
        </authorList>
    </citation>
    <scope>IDENTIFICATION</scope>
</reference>
<dbReference type="GO" id="GO:0009897">
    <property type="term" value="C:external side of plasma membrane"/>
    <property type="evidence" value="ECO:0007669"/>
    <property type="project" value="TreeGrafter"/>
</dbReference>
<evidence type="ECO:0000259" key="7">
    <source>
        <dbReference type="PROSITE" id="PS50017"/>
    </source>
</evidence>
<sequence>SRSLSQKLKNSLRELPLKQAPLLCMLTSWTEAKVVRVRRQECQDGTYEHKGRQCCKCPAGKSAEYKTKSVCKHSIKVMYKNHANDRERCDPCTSCAHSNANLEVDGQCTTYVDSTCKCKKNHYCPSGKTPCKICEPCQVCPDELELPERLTPHIPDIAEVIGWTTMRNLAMNSEIHEGKITSCEESHRNNVECTIALMKIWDEKESKNAARKLVQYLKKNDQNRKLEDVLKILTLPIK</sequence>
<evidence type="ECO:0000256" key="2">
    <source>
        <dbReference type="ARBA" id="ARBA00022729"/>
    </source>
</evidence>
<dbReference type="PANTHER" id="PTHR46874">
    <property type="entry name" value="TUMOR NECROSIS FACTOR RECEPTOR SUPERFAMILY MEMBER 6"/>
    <property type="match status" value="1"/>
</dbReference>
<dbReference type="PROSITE" id="PS50017">
    <property type="entry name" value="DEATH_DOMAIN"/>
    <property type="match status" value="1"/>
</dbReference>
<keyword evidence="10" id="KW-1185">Reference proteome</keyword>
<dbReference type="GO" id="GO:0006924">
    <property type="term" value="P:activation-induced cell death of T cells"/>
    <property type="evidence" value="ECO:0007669"/>
    <property type="project" value="TreeGrafter"/>
</dbReference>
<dbReference type="Gene3D" id="2.10.50.10">
    <property type="entry name" value="Tumor Necrosis Factor Receptor, subunit A, domain 2"/>
    <property type="match status" value="1"/>
</dbReference>
<proteinExistence type="predicted"/>
<name>A0A8C6TT30_9GOBI</name>
<accession>A0A8C6TT30</accession>
<feature type="domain" description="Death" evidence="7">
    <location>
        <begin position="167"/>
        <end position="233"/>
    </location>
</feature>
<dbReference type="GO" id="GO:0097527">
    <property type="term" value="P:necroptotic signaling pathway"/>
    <property type="evidence" value="ECO:0007669"/>
    <property type="project" value="TreeGrafter"/>
</dbReference>
<evidence type="ECO:0000313" key="10">
    <source>
        <dbReference type="Proteomes" id="UP000694523"/>
    </source>
</evidence>
<keyword evidence="1" id="KW-0053">Apoptosis</keyword>
<dbReference type="InterPro" id="IPR001368">
    <property type="entry name" value="TNFR/NGFR_Cys_rich_reg"/>
</dbReference>
<dbReference type="GO" id="GO:0097049">
    <property type="term" value="P:motor neuron apoptotic process"/>
    <property type="evidence" value="ECO:0007669"/>
    <property type="project" value="TreeGrafter"/>
</dbReference>
<dbReference type="SUPFAM" id="SSF47986">
    <property type="entry name" value="DEATH domain"/>
    <property type="match status" value="1"/>
</dbReference>
<dbReference type="GO" id="GO:0097192">
    <property type="term" value="P:extrinsic apoptotic signaling pathway in absence of ligand"/>
    <property type="evidence" value="ECO:0007669"/>
    <property type="project" value="TreeGrafter"/>
</dbReference>
<dbReference type="PANTHER" id="PTHR46874:SF1">
    <property type="entry name" value="TUMOR NECROSIS FACTOR RECEPTOR SUPERFAMILY MEMBER 6"/>
    <property type="match status" value="1"/>
</dbReference>
<dbReference type="Proteomes" id="UP000694523">
    <property type="component" value="Unplaced"/>
</dbReference>
<protein>
    <recommendedName>
        <fullName evidence="11">Apoptosis-mediating surface antigen FAS</fullName>
    </recommendedName>
</protein>
<dbReference type="Ensembl" id="ENSNMLT00000027555.1">
    <property type="protein sequence ID" value="ENSNMLP00000024630.1"/>
    <property type="gene ID" value="ENSNMLG00000015762.1"/>
</dbReference>
<evidence type="ECO:0000259" key="8">
    <source>
        <dbReference type="PROSITE" id="PS50050"/>
    </source>
</evidence>
<dbReference type="GO" id="GO:0045121">
    <property type="term" value="C:membrane raft"/>
    <property type="evidence" value="ECO:0007669"/>
    <property type="project" value="TreeGrafter"/>
</dbReference>
<keyword evidence="5" id="KW-0325">Glycoprotein</keyword>
<evidence type="ECO:0008006" key="11">
    <source>
        <dbReference type="Google" id="ProtNLM"/>
    </source>
</evidence>
<dbReference type="Gene3D" id="1.10.533.10">
    <property type="entry name" value="Death Domain, Fas"/>
    <property type="match status" value="1"/>
</dbReference>
<evidence type="ECO:0000256" key="3">
    <source>
        <dbReference type="ARBA" id="ARBA00022737"/>
    </source>
</evidence>
<comment type="caution">
    <text evidence="6">Lacks conserved residue(s) required for the propagation of feature annotation.</text>
</comment>
<dbReference type="InterPro" id="IPR011029">
    <property type="entry name" value="DEATH-like_dom_sf"/>
</dbReference>
<evidence type="ECO:0000313" key="9">
    <source>
        <dbReference type="Ensembl" id="ENSNMLP00000024630.1"/>
    </source>
</evidence>
<keyword evidence="3" id="KW-0677">Repeat</keyword>
<keyword evidence="4" id="KW-1015">Disulfide bond</keyword>
<dbReference type="GO" id="GO:0032872">
    <property type="term" value="P:regulation of stress-activated MAPK cascade"/>
    <property type="evidence" value="ECO:0007669"/>
    <property type="project" value="TreeGrafter"/>
</dbReference>
<keyword evidence="2" id="KW-0732">Signal</keyword>
<dbReference type="PROSITE" id="PS50050">
    <property type="entry name" value="TNFR_NGFR_2"/>
    <property type="match status" value="1"/>
</dbReference>
<dbReference type="AlphaFoldDB" id="A0A8C6TT30"/>
<evidence type="ECO:0000256" key="4">
    <source>
        <dbReference type="ARBA" id="ARBA00023157"/>
    </source>
</evidence>
<dbReference type="GO" id="GO:0043066">
    <property type="term" value="P:negative regulation of apoptotic process"/>
    <property type="evidence" value="ECO:0007669"/>
    <property type="project" value="TreeGrafter"/>
</dbReference>
<dbReference type="GO" id="GO:0005031">
    <property type="term" value="F:tumor necrosis factor receptor activity"/>
    <property type="evidence" value="ECO:0007669"/>
    <property type="project" value="TreeGrafter"/>
</dbReference>
<feature type="repeat" description="TNFR-Cys" evidence="6">
    <location>
        <begin position="70"/>
        <end position="116"/>
    </location>
</feature>
<feature type="domain" description="TNFR-Cys" evidence="8">
    <location>
        <begin position="70"/>
        <end position="116"/>
    </location>
</feature>
<evidence type="ECO:0000256" key="1">
    <source>
        <dbReference type="ARBA" id="ARBA00022703"/>
    </source>
</evidence>